<protein>
    <recommendedName>
        <fullName evidence="7">GxGYxY motif-containing protein</fullName>
    </recommendedName>
</protein>
<evidence type="ECO:0000259" key="2">
    <source>
        <dbReference type="Pfam" id="PF16216"/>
    </source>
</evidence>
<dbReference type="PANTHER" id="PTHR37321">
    <property type="entry name" value="EXPORTED PROTEIN-RELATED"/>
    <property type="match status" value="1"/>
</dbReference>
<proteinExistence type="predicted"/>
<dbReference type="Gene3D" id="3.20.20.490">
    <property type="entry name" value="GxGYxYP glycoside hydrolase, C-terminal domain"/>
    <property type="match status" value="1"/>
</dbReference>
<evidence type="ECO:0000259" key="4">
    <source>
        <dbReference type="Pfam" id="PF20958"/>
    </source>
</evidence>
<evidence type="ECO:0000259" key="3">
    <source>
        <dbReference type="Pfam" id="PF20957"/>
    </source>
</evidence>
<dbReference type="InterPro" id="IPR048310">
    <property type="entry name" value="GxGYxYP_N_2nd"/>
</dbReference>
<evidence type="ECO:0000259" key="1">
    <source>
        <dbReference type="Pfam" id="PF14323"/>
    </source>
</evidence>
<reference evidence="5" key="1">
    <citation type="submission" date="2021-08" db="EMBL/GenBank/DDBJ databases">
        <title>Genome of a novel bacterium of the phylum Verrucomicrobia, Oleiharenicola sp. KSB-15.</title>
        <authorList>
            <person name="Chung J.-H."/>
            <person name="Ahn J.-H."/>
            <person name="Yoon Y."/>
            <person name="Kim D.-Y."/>
            <person name="An S.-H."/>
            <person name="Park I."/>
            <person name="Yeon J."/>
        </authorList>
    </citation>
    <scope>NUCLEOTIDE SEQUENCE</scope>
    <source>
        <strain evidence="5">KSB-15</strain>
    </source>
</reference>
<gene>
    <name evidence="5" type="ORF">K0B96_08545</name>
</gene>
<dbReference type="Pfam" id="PF20958">
    <property type="entry name" value="GxGYxYP_N_3rd"/>
    <property type="match status" value="1"/>
</dbReference>
<organism evidence="5 6">
    <name type="scientific">Horticoccus luteus</name>
    <dbReference type="NCBI Taxonomy" id="2862869"/>
    <lineage>
        <taxon>Bacteria</taxon>
        <taxon>Pseudomonadati</taxon>
        <taxon>Verrucomicrobiota</taxon>
        <taxon>Opitutia</taxon>
        <taxon>Opitutales</taxon>
        <taxon>Opitutaceae</taxon>
        <taxon>Horticoccus</taxon>
    </lineage>
</organism>
<name>A0A8F9XN00_9BACT</name>
<dbReference type="Pfam" id="PF20957">
    <property type="entry name" value="GxGYxYP_N_2nd"/>
    <property type="match status" value="1"/>
</dbReference>
<dbReference type="InterPro" id="IPR032626">
    <property type="entry name" value="GxGYxYP_N_1st"/>
</dbReference>
<dbReference type="PANTHER" id="PTHR37321:SF1">
    <property type="entry name" value="EXPORTED PROTEIN"/>
    <property type="match status" value="1"/>
</dbReference>
<dbReference type="AlphaFoldDB" id="A0A8F9XN00"/>
<evidence type="ECO:0000313" key="6">
    <source>
        <dbReference type="Proteomes" id="UP000825051"/>
    </source>
</evidence>
<evidence type="ECO:0008006" key="7">
    <source>
        <dbReference type="Google" id="ProtNLM"/>
    </source>
</evidence>
<dbReference type="Pfam" id="PF14323">
    <property type="entry name" value="GxGYxYP_C"/>
    <property type="match status" value="1"/>
</dbReference>
<dbReference type="InterPro" id="IPR048309">
    <property type="entry name" value="GxGYxYP_N_3rd"/>
</dbReference>
<dbReference type="Pfam" id="PF16216">
    <property type="entry name" value="GxGYxYP_N"/>
    <property type="match status" value="1"/>
</dbReference>
<evidence type="ECO:0000313" key="5">
    <source>
        <dbReference type="EMBL" id="QYM80634.1"/>
    </source>
</evidence>
<dbReference type="Proteomes" id="UP000825051">
    <property type="component" value="Chromosome"/>
</dbReference>
<feature type="domain" description="GxGYxYP putative glycoside hydrolase third N-terminal" evidence="4">
    <location>
        <begin position="344"/>
        <end position="438"/>
    </location>
</feature>
<dbReference type="KEGG" id="ole:K0B96_08545"/>
<dbReference type="RefSeq" id="WP_220166099.1">
    <property type="nucleotide sequence ID" value="NZ_CP080507.1"/>
</dbReference>
<feature type="domain" description="GxGYxYP putative glycoside hydrolase second N-terminal" evidence="3">
    <location>
        <begin position="268"/>
        <end position="327"/>
    </location>
</feature>
<feature type="domain" description="GxGYxYP putative glycoside hydrolase C-terminal" evidence="1">
    <location>
        <begin position="464"/>
        <end position="682"/>
    </location>
</feature>
<dbReference type="InterPro" id="IPR025832">
    <property type="entry name" value="GxGYxYP_C"/>
</dbReference>
<dbReference type="InterPro" id="IPR038410">
    <property type="entry name" value="GxGYxYP_C_sf"/>
</dbReference>
<keyword evidence="6" id="KW-1185">Reference proteome</keyword>
<accession>A0A8F9XN00</accession>
<dbReference type="EMBL" id="CP080507">
    <property type="protein sequence ID" value="QYM80634.1"/>
    <property type="molecule type" value="Genomic_DNA"/>
</dbReference>
<feature type="domain" description="GxGYxYP putative glycoside hydrolase first N-terminal" evidence="2">
    <location>
        <begin position="197"/>
        <end position="264"/>
    </location>
</feature>
<sequence>MKSRFFHLGLPVWVVALAFILVASTRAATAPAAFDGHWTLLPFKSTQIDLFNNLALEIESAGDHVTLAKAWGSRGYQHVDRMTLRTDGTANDVPVTDRVWTPQPFMGVSMKVGSQQQVTAKWSADGRSLEVDRHYTVLASQGPQEITSHETYALGVGDETLTLRVVRSTRTTGPEERYTFKRAGTKEAYVMKLENHWHVADDLDQNALLISLQGLANTDAPRLYFLYPDDWEFRFSQPVFDYYQHQLDYTFTELKTPAQALQALKAQIKGYIVWDKAVRNSLDVAFTLAGVQRGVVVSAEQIPLAEKAGLKLLTDLRGQFAGLNDAALFRKAYELYGAQCSRDTVVWMGGVAGAEMKPGIADYGIAHRAFFADLSTLKTDTEEYDLAKEILSHQKPLSMVFGWHSYAKDKERDFVSLTSSFALRVEGLNTFPNLSFTSKTPPSPGFKFVNHHNVVPGKIYTPQKKVYIACLQTDGLGLGAWTRPGRGDIPYAWEVTINWQWMAPTMLEYYYRTATKNDLFIGALTGPGYMYPKAIPAKLLPGVISLADDIMHKLDINIFETMDYSEGATVVGNSELPKRIVDAYYQGMPDAIGFANGYSPAFTFTSRDGRPFVSFDYYLSEERPADAAVADLQELARINPQRPYFLLVHVREWSDISRVKSILDQLGPDFEVVPMDVFMKLAGQQPTFAERYLPSNPPAAAAAK</sequence>